<dbReference type="EMBL" id="CP120682">
    <property type="protein sequence ID" value="WKN37222.1"/>
    <property type="molecule type" value="Genomic_DNA"/>
</dbReference>
<gene>
    <name evidence="3" type="ORF">K4G66_00680</name>
</gene>
<organism evidence="3">
    <name type="scientific">Roseihalotalea indica</name>
    <dbReference type="NCBI Taxonomy" id="2867963"/>
    <lineage>
        <taxon>Bacteria</taxon>
        <taxon>Pseudomonadati</taxon>
        <taxon>Bacteroidota</taxon>
        <taxon>Cytophagia</taxon>
        <taxon>Cytophagales</taxon>
        <taxon>Catalimonadaceae</taxon>
        <taxon>Roseihalotalea</taxon>
    </lineage>
</organism>
<dbReference type="InterPro" id="IPR013517">
    <property type="entry name" value="FG-GAP"/>
</dbReference>
<evidence type="ECO:0000256" key="2">
    <source>
        <dbReference type="SAM" id="SignalP"/>
    </source>
</evidence>
<feature type="chain" id="PRO_5041430484" evidence="2">
    <location>
        <begin position="28"/>
        <end position="396"/>
    </location>
</feature>
<protein>
    <submittedName>
        <fullName evidence="3">VCBS repeat-containing protein</fullName>
    </submittedName>
</protein>
<sequence length="396" mass="43479">MNTNNLTMSVRGVNVLFLSLIGGSMFAQSPPPENISKPVQFERKTIAMESYESVGAFDIDGDDTLDLISGAYWYEGPDYEVRHFVIDVERWNEYYNDFSTIPVDVNADGNMDYVTGAWGNQIICWRENPGNGDPWVEHLIDSTGPVECTRGWDIDGDGNLEIVPNNPGNALKFYRMDRDAQGKSLGTFTKVDVADNQGHGLGFGDLNGDGRGDLISADGWYEAPEDPLTGTWTEHKELSLGPASVPILVEDVNGDGKNDVIVGQGHGYGLSWYEQSTDEGGKRSWIAHPIDPYNSQFHTMEWIDVTGDGQPELVTGKRYRAHNGHDPGSGDPLGLYYFQWNGESFTKHTIAYGPLGVGKGAGLYMAIVDLRGTGRNDIVVAGKDGLCVFYNEGYGH</sequence>
<feature type="signal peptide" evidence="2">
    <location>
        <begin position="1"/>
        <end position="27"/>
    </location>
</feature>
<accession>A0AA49GLX2</accession>
<reference evidence="3" key="2">
    <citation type="journal article" date="2024" name="Antonie Van Leeuwenhoek">
        <title>Roseihalotalea indica gen. nov., sp. nov., a halophilic Bacteroidetes from mesopelagic Southwest Indian Ocean with higher carbohydrate metabolic potential.</title>
        <authorList>
            <person name="Chen B."/>
            <person name="Zhang M."/>
            <person name="Lin D."/>
            <person name="Ye J."/>
            <person name="Tang K."/>
        </authorList>
    </citation>
    <scope>NUCLEOTIDE SEQUENCE</scope>
    <source>
        <strain evidence="3">TK19036</strain>
    </source>
</reference>
<dbReference type="SUPFAM" id="SSF69318">
    <property type="entry name" value="Integrin alpha N-terminal domain"/>
    <property type="match status" value="1"/>
</dbReference>
<dbReference type="PANTHER" id="PTHR44103">
    <property type="entry name" value="PROPROTEIN CONVERTASE P"/>
    <property type="match status" value="1"/>
</dbReference>
<keyword evidence="1 2" id="KW-0732">Signal</keyword>
<evidence type="ECO:0000256" key="1">
    <source>
        <dbReference type="ARBA" id="ARBA00022729"/>
    </source>
</evidence>
<dbReference type="Gene3D" id="2.130.10.130">
    <property type="entry name" value="Integrin alpha, N-terminal"/>
    <property type="match status" value="1"/>
</dbReference>
<dbReference type="Pfam" id="PF13517">
    <property type="entry name" value="FG-GAP_3"/>
    <property type="match status" value="2"/>
</dbReference>
<dbReference type="AlphaFoldDB" id="A0AA49GLX2"/>
<dbReference type="PANTHER" id="PTHR44103:SF1">
    <property type="entry name" value="PROPROTEIN CONVERTASE P"/>
    <property type="match status" value="1"/>
</dbReference>
<evidence type="ECO:0000313" key="3">
    <source>
        <dbReference type="EMBL" id="WKN37222.1"/>
    </source>
</evidence>
<name>A0AA49GLX2_9BACT</name>
<dbReference type="InterPro" id="IPR028994">
    <property type="entry name" value="Integrin_alpha_N"/>
</dbReference>
<proteinExistence type="predicted"/>
<reference evidence="3" key="1">
    <citation type="journal article" date="2023" name="Comput. Struct. Biotechnol. J.">
        <title>Discovery of a novel marine Bacteroidetes with a rich repertoire of carbohydrate-active enzymes.</title>
        <authorList>
            <person name="Chen B."/>
            <person name="Liu G."/>
            <person name="Chen Q."/>
            <person name="Wang H."/>
            <person name="Liu L."/>
            <person name="Tang K."/>
        </authorList>
    </citation>
    <scope>NUCLEOTIDE SEQUENCE</scope>
    <source>
        <strain evidence="3">TK19036</strain>
    </source>
</reference>